<evidence type="ECO:0000256" key="6">
    <source>
        <dbReference type="ARBA" id="ARBA00023136"/>
    </source>
</evidence>
<keyword evidence="4 7" id="KW-0812">Transmembrane</keyword>
<dbReference type="HOGENOM" id="CLU_016047_1_1_9"/>
<feature type="transmembrane region" description="Helical" evidence="7">
    <location>
        <begin position="195"/>
        <end position="214"/>
    </location>
</feature>
<dbReference type="PATRIC" id="fig|1134806.3.peg.1899"/>
<evidence type="ECO:0000256" key="5">
    <source>
        <dbReference type="ARBA" id="ARBA00022989"/>
    </source>
</evidence>
<dbReference type="InterPro" id="IPR035906">
    <property type="entry name" value="MetI-like_sf"/>
</dbReference>
<evidence type="ECO:0000256" key="7">
    <source>
        <dbReference type="RuleBase" id="RU363032"/>
    </source>
</evidence>
<keyword evidence="3" id="KW-1003">Cell membrane</keyword>
<dbReference type="GO" id="GO:0005886">
    <property type="term" value="C:plasma membrane"/>
    <property type="evidence" value="ECO:0007669"/>
    <property type="project" value="UniProtKB-SubCell"/>
</dbReference>
<evidence type="ECO:0000256" key="1">
    <source>
        <dbReference type="ARBA" id="ARBA00004651"/>
    </source>
</evidence>
<proteinExistence type="inferred from homology"/>
<accession>J7CTR2</accession>
<evidence type="ECO:0000313" key="9">
    <source>
        <dbReference type="EMBL" id="EJY44235.1"/>
    </source>
</evidence>
<organism evidence="9 10">
    <name type="scientific">Enterococcus faecium 505</name>
    <dbReference type="NCBI Taxonomy" id="1134806"/>
    <lineage>
        <taxon>Bacteria</taxon>
        <taxon>Bacillati</taxon>
        <taxon>Bacillota</taxon>
        <taxon>Bacilli</taxon>
        <taxon>Lactobacillales</taxon>
        <taxon>Enterococcaceae</taxon>
        <taxon>Enterococcus</taxon>
    </lineage>
</organism>
<protein>
    <submittedName>
        <fullName evidence="9">ABC transporter, permease protein</fullName>
    </submittedName>
</protein>
<dbReference type="PANTHER" id="PTHR43744">
    <property type="entry name" value="ABC TRANSPORTER PERMEASE PROTEIN MG189-RELATED-RELATED"/>
    <property type="match status" value="1"/>
</dbReference>
<feature type="transmembrane region" description="Helical" evidence="7">
    <location>
        <begin position="21"/>
        <end position="41"/>
    </location>
</feature>
<feature type="domain" description="ABC transmembrane type-1" evidence="8">
    <location>
        <begin position="80"/>
        <end position="271"/>
    </location>
</feature>
<evidence type="ECO:0000259" key="8">
    <source>
        <dbReference type="PROSITE" id="PS50928"/>
    </source>
</evidence>
<evidence type="ECO:0000256" key="2">
    <source>
        <dbReference type="ARBA" id="ARBA00022448"/>
    </source>
</evidence>
<name>J7CTR2_ENTFC</name>
<feature type="transmembrane region" description="Helical" evidence="7">
    <location>
        <begin position="151"/>
        <end position="174"/>
    </location>
</feature>
<feature type="transmembrane region" description="Helical" evidence="7">
    <location>
        <begin position="84"/>
        <end position="105"/>
    </location>
</feature>
<dbReference type="EMBL" id="AMBL01000070">
    <property type="protein sequence ID" value="EJY44235.1"/>
    <property type="molecule type" value="Genomic_DNA"/>
</dbReference>
<feature type="transmembrane region" description="Helical" evidence="7">
    <location>
        <begin position="250"/>
        <end position="271"/>
    </location>
</feature>
<sequence>MCEREEEKMNKTVMKWFQYGFILLLGLVMIYPVLWMIAGSFKTDQEILSGSLNLIPETFRWENYAEGWAGFAGISFFTFFKNSFVISAVSTIGTVLSSTCIAYALSRIDFKGKRFWFVVMLVTMMIPAQVILIPQFIIYNRLNLVGTYVPLILPHFFGQAFFIYQIMQFMVGIPKELDESAIIDGCSKYSVFTKIIFPLLKPSIITTIIIQFYWKWDDFMGPLIYLNKPRSYTVSIAIKLFADAGSSTTYASMFAMSTLSLLPVFLIFLFFNKYLVQGISTSGLKG</sequence>
<dbReference type="Gene3D" id="1.10.3720.10">
    <property type="entry name" value="MetI-like"/>
    <property type="match status" value="1"/>
</dbReference>
<evidence type="ECO:0000313" key="10">
    <source>
        <dbReference type="Proteomes" id="UP000006403"/>
    </source>
</evidence>
<keyword evidence="5 7" id="KW-1133">Transmembrane helix</keyword>
<comment type="caution">
    <text evidence="9">The sequence shown here is derived from an EMBL/GenBank/DDBJ whole genome shotgun (WGS) entry which is preliminary data.</text>
</comment>
<comment type="similarity">
    <text evidence="7">Belongs to the binding-protein-dependent transport system permease family.</text>
</comment>
<evidence type="ECO:0000256" key="4">
    <source>
        <dbReference type="ARBA" id="ARBA00022692"/>
    </source>
</evidence>
<dbReference type="Pfam" id="PF00528">
    <property type="entry name" value="BPD_transp_1"/>
    <property type="match status" value="1"/>
</dbReference>
<dbReference type="AlphaFoldDB" id="J7CTR2"/>
<dbReference type="Proteomes" id="UP000006403">
    <property type="component" value="Unassembled WGS sequence"/>
</dbReference>
<dbReference type="SUPFAM" id="SSF161098">
    <property type="entry name" value="MetI-like"/>
    <property type="match status" value="1"/>
</dbReference>
<feature type="transmembrane region" description="Helical" evidence="7">
    <location>
        <begin position="117"/>
        <end position="139"/>
    </location>
</feature>
<reference evidence="9 10" key="1">
    <citation type="submission" date="2012-04" db="EMBL/GenBank/DDBJ databases">
        <authorList>
            <person name="Weinstock G."/>
            <person name="Sodergren E."/>
            <person name="Lobos E.A."/>
            <person name="Fulton L."/>
            <person name="Fulton R."/>
            <person name="Courtney L."/>
            <person name="Fronick C."/>
            <person name="O'Laughlin M."/>
            <person name="Godfrey J."/>
            <person name="Wilson R.M."/>
            <person name="Miner T."/>
            <person name="Farmer C."/>
            <person name="Delehaunty K."/>
            <person name="Cordes M."/>
            <person name="Minx P."/>
            <person name="Tomlinson C."/>
            <person name="Chen J."/>
            <person name="Wollam A."/>
            <person name="Pepin K.H."/>
            <person name="Bhonagiri V."/>
            <person name="Zhang X."/>
            <person name="Suruliraj S."/>
            <person name="Warren W."/>
            <person name="Mitreva M."/>
            <person name="Mardis E.R."/>
            <person name="Wilson R.K."/>
        </authorList>
    </citation>
    <scope>NUCLEOTIDE SEQUENCE [LARGE SCALE GENOMIC DNA]</scope>
    <source>
        <strain evidence="9 10">505</strain>
    </source>
</reference>
<dbReference type="GO" id="GO:0055085">
    <property type="term" value="P:transmembrane transport"/>
    <property type="evidence" value="ECO:0007669"/>
    <property type="project" value="InterPro"/>
</dbReference>
<dbReference type="PROSITE" id="PS50928">
    <property type="entry name" value="ABC_TM1"/>
    <property type="match status" value="1"/>
</dbReference>
<dbReference type="InterPro" id="IPR000515">
    <property type="entry name" value="MetI-like"/>
</dbReference>
<keyword evidence="2 7" id="KW-0813">Transport</keyword>
<comment type="subcellular location">
    <subcellularLocation>
        <location evidence="1 7">Cell membrane</location>
        <topology evidence="1 7">Multi-pass membrane protein</topology>
    </subcellularLocation>
</comment>
<dbReference type="PANTHER" id="PTHR43744:SF6">
    <property type="entry name" value="ABC TRANSPORTER PERMEASE PROTEIN YESQ-RELATED"/>
    <property type="match status" value="1"/>
</dbReference>
<gene>
    <name evidence="9" type="ORF">HMPREF1348_01989</name>
</gene>
<dbReference type="CDD" id="cd06261">
    <property type="entry name" value="TM_PBP2"/>
    <property type="match status" value="1"/>
</dbReference>
<evidence type="ECO:0000256" key="3">
    <source>
        <dbReference type="ARBA" id="ARBA00022475"/>
    </source>
</evidence>
<keyword evidence="6 7" id="KW-0472">Membrane</keyword>